<dbReference type="AlphaFoldDB" id="A0A171KQC7"/>
<dbReference type="STRING" id="206506.AAV32_12535"/>
<proteinExistence type="predicted"/>
<name>A0A171KQC7_9BURK</name>
<gene>
    <name evidence="2" type="ORF">AAV32_12535</name>
</gene>
<evidence type="ECO:0000256" key="1">
    <source>
        <dbReference type="SAM" id="MobiDB-lite"/>
    </source>
</evidence>
<accession>A0A171KQC7</accession>
<keyword evidence="3" id="KW-1185">Reference proteome</keyword>
<comment type="caution">
    <text evidence="2">The sequence shown here is derived from an EMBL/GenBank/DDBJ whole genome shotgun (WGS) entry which is preliminary data.</text>
</comment>
<protein>
    <submittedName>
        <fullName evidence="2">Uncharacterized protein</fullName>
    </submittedName>
</protein>
<dbReference type="EMBL" id="LBNE01000009">
    <property type="protein sequence ID" value="KKO71094.1"/>
    <property type="molecule type" value="Genomic_DNA"/>
</dbReference>
<evidence type="ECO:0000313" key="2">
    <source>
        <dbReference type="EMBL" id="KKO71094.1"/>
    </source>
</evidence>
<dbReference type="RefSeq" id="WP_068372652.1">
    <property type="nucleotide sequence ID" value="NZ_CP169556.1"/>
</dbReference>
<feature type="region of interest" description="Disordered" evidence="1">
    <location>
        <begin position="1"/>
        <end position="25"/>
    </location>
</feature>
<reference evidence="2 3" key="1">
    <citation type="submission" date="2015-04" db="EMBL/GenBank/DDBJ databases">
        <title>Genome sequence of Kerstersia gyiorum CG1.</title>
        <authorList>
            <person name="Greninger A.L."/>
            <person name="Kozyreva V."/>
            <person name="Chaturvedi V."/>
        </authorList>
    </citation>
    <scope>NUCLEOTIDE SEQUENCE [LARGE SCALE GENOMIC DNA]</scope>
    <source>
        <strain evidence="2 3">CG1</strain>
    </source>
</reference>
<organism evidence="2 3">
    <name type="scientific">Kerstersia gyiorum</name>
    <dbReference type="NCBI Taxonomy" id="206506"/>
    <lineage>
        <taxon>Bacteria</taxon>
        <taxon>Pseudomonadati</taxon>
        <taxon>Pseudomonadota</taxon>
        <taxon>Betaproteobacteria</taxon>
        <taxon>Burkholderiales</taxon>
        <taxon>Alcaligenaceae</taxon>
        <taxon>Kerstersia</taxon>
    </lineage>
</organism>
<evidence type="ECO:0000313" key="3">
    <source>
        <dbReference type="Proteomes" id="UP000078084"/>
    </source>
</evidence>
<dbReference type="GeneID" id="99725046"/>
<dbReference type="Proteomes" id="UP000078084">
    <property type="component" value="Unassembled WGS sequence"/>
</dbReference>
<sequence>MAASAGISMLPAPEHPINPRLQFRFPGQPLTTRQTETLARRGGIKQGNFHLESMTPPNGGGIIFAAGPDLFTTVQS</sequence>